<dbReference type="Proteomes" id="UP000694920">
    <property type="component" value="Unplaced"/>
</dbReference>
<keyword evidence="1" id="KW-1185">Reference proteome</keyword>
<name>A0AAJ7RD01_CEPCN</name>
<evidence type="ECO:0000313" key="2">
    <source>
        <dbReference type="RefSeq" id="XP_024938578.1"/>
    </source>
</evidence>
<protein>
    <submittedName>
        <fullName evidence="2">Uncharacterized protein LOC107265535</fullName>
    </submittedName>
</protein>
<evidence type="ECO:0000313" key="1">
    <source>
        <dbReference type="Proteomes" id="UP000694920"/>
    </source>
</evidence>
<dbReference type="KEGG" id="ccin:107265535"/>
<gene>
    <name evidence="2" type="primary">LOC107265535</name>
</gene>
<dbReference type="GeneID" id="107265535"/>
<dbReference type="AlphaFoldDB" id="A0AAJ7RD01"/>
<dbReference type="RefSeq" id="XP_024938578.1">
    <property type="nucleotide sequence ID" value="XM_025082810.1"/>
</dbReference>
<sequence length="413" mass="47821">MSNTCPSSSHQLVAASIAFRRARRKFPKNLEFRSRSRYYHKEPKVTSPGNVKSGFSSNKQIRNVKSNNLYLPNTWINDHPKTPDRFLKKDIKRRPESSCSCCQCHCKPRKDDAKEIDVEKLKNEKSGGDVRNGIEMKNNSYPDYVKLNFDTDRRKYFGKMHSDKKPSWIYKSKSPVGTKCYDKRSCGREMAALSIHSDRTRTLKNDPETQYDLLTSYETLRQDQDDFPGGFYDWENRNHPGLSIKTISRNGVVSGGCSCFEQSSEITSRQESCLRPSFVKAQQLGRVYGKNFSKGCSRYVQRAKKYPRDSPLISTTLPVQEDEVVPIDHKDSVTILVEKFRDCAKIKDQDRRNCGEMNEGRMRSLRDNNKMTCYGNKKSGGCRKNFQNIPNDFRKMISRNPRSRANGMWRHTF</sequence>
<accession>A0AAJ7RD01</accession>
<reference evidence="2" key="1">
    <citation type="submission" date="2025-08" db="UniProtKB">
        <authorList>
            <consortium name="RefSeq"/>
        </authorList>
    </citation>
    <scope>IDENTIFICATION</scope>
</reference>
<organism evidence="1 2">
    <name type="scientific">Cephus cinctus</name>
    <name type="common">Wheat stem sawfly</name>
    <dbReference type="NCBI Taxonomy" id="211228"/>
    <lineage>
        <taxon>Eukaryota</taxon>
        <taxon>Metazoa</taxon>
        <taxon>Ecdysozoa</taxon>
        <taxon>Arthropoda</taxon>
        <taxon>Hexapoda</taxon>
        <taxon>Insecta</taxon>
        <taxon>Pterygota</taxon>
        <taxon>Neoptera</taxon>
        <taxon>Endopterygota</taxon>
        <taxon>Hymenoptera</taxon>
        <taxon>Cephoidea</taxon>
        <taxon>Cephidae</taxon>
        <taxon>Cephus</taxon>
    </lineage>
</organism>
<proteinExistence type="predicted"/>